<dbReference type="InterPro" id="IPR011032">
    <property type="entry name" value="GroES-like_sf"/>
</dbReference>
<reference evidence="4 5" key="1">
    <citation type="submission" date="2019-03" db="EMBL/GenBank/DDBJ databases">
        <title>Genomic Encyclopedia of Type Strains, Phase IV (KMG-IV): sequencing the most valuable type-strain genomes for metagenomic binning, comparative biology and taxonomic classification.</title>
        <authorList>
            <person name="Goeker M."/>
        </authorList>
    </citation>
    <scope>NUCLEOTIDE SEQUENCE [LARGE SCALE GENOMIC DNA]</scope>
    <source>
        <strain evidence="4 5">DSM 45361</strain>
    </source>
</reference>
<protein>
    <submittedName>
        <fullName evidence="4">NADPH:quinone reductase-like Zn-dependent oxidoreductase</fullName>
    </submittedName>
</protein>
<dbReference type="InterPro" id="IPR036291">
    <property type="entry name" value="NAD(P)-bd_dom_sf"/>
</dbReference>
<dbReference type="SUPFAM" id="SSF51735">
    <property type="entry name" value="NAD(P)-binding Rossmann-fold domains"/>
    <property type="match status" value="1"/>
</dbReference>
<dbReference type="OrthoDB" id="5195079at2"/>
<feature type="domain" description="Enoyl reductase (ER)" evidence="3">
    <location>
        <begin position="10"/>
        <end position="307"/>
    </location>
</feature>
<sequence length="309" mass="31593">MRAIVATRFGGADVLELTELPDPEPGPGELLIEVAAAGVLWLDVQVRQGNGPEFVDAKPPYVPGGAVAGVISAVGDGVDSSRIGERVLGRPAAGGYAERAVVTEAVAVPDELDLRPATALIDDGTTAVALLDRTPVRPGEWVLVQPALGGLGSLLVQLATAKGARVIAAARGEHKLAAAKELGAAEAVDYGDPQWTDRVRELTGGVDVVFDGVGGELGAQAARLVADGGRFSSYGMAGGAPTTTPNGVGMEQLSTFWPDLTKNLNSALAAAAAGTLRPVIGTTYPLAEAASAHRDIELRRNVGKVLLTM</sequence>
<name>A0A4V3D026_LABRH</name>
<dbReference type="InterPro" id="IPR013154">
    <property type="entry name" value="ADH-like_N"/>
</dbReference>
<keyword evidence="1" id="KW-0521">NADP</keyword>
<dbReference type="Pfam" id="PF00107">
    <property type="entry name" value="ADH_zinc_N"/>
    <property type="match status" value="1"/>
</dbReference>
<dbReference type="SUPFAM" id="SSF50129">
    <property type="entry name" value="GroES-like"/>
    <property type="match status" value="1"/>
</dbReference>
<dbReference type="Gene3D" id="3.40.50.720">
    <property type="entry name" value="NAD(P)-binding Rossmann-like Domain"/>
    <property type="match status" value="1"/>
</dbReference>
<dbReference type="Pfam" id="PF08240">
    <property type="entry name" value="ADH_N"/>
    <property type="match status" value="1"/>
</dbReference>
<dbReference type="GO" id="GO:0070402">
    <property type="term" value="F:NADPH binding"/>
    <property type="evidence" value="ECO:0007669"/>
    <property type="project" value="TreeGrafter"/>
</dbReference>
<dbReference type="Proteomes" id="UP000295444">
    <property type="component" value="Unassembled WGS sequence"/>
</dbReference>
<evidence type="ECO:0000313" key="4">
    <source>
        <dbReference type="EMBL" id="TDQ04115.1"/>
    </source>
</evidence>
<proteinExistence type="predicted"/>
<organism evidence="4 5">
    <name type="scientific">Labedaea rhizosphaerae</name>
    <dbReference type="NCBI Taxonomy" id="598644"/>
    <lineage>
        <taxon>Bacteria</taxon>
        <taxon>Bacillati</taxon>
        <taxon>Actinomycetota</taxon>
        <taxon>Actinomycetes</taxon>
        <taxon>Pseudonocardiales</taxon>
        <taxon>Pseudonocardiaceae</taxon>
        <taxon>Labedaea</taxon>
    </lineage>
</organism>
<dbReference type="EMBL" id="SNXZ01000001">
    <property type="protein sequence ID" value="TDQ04115.1"/>
    <property type="molecule type" value="Genomic_DNA"/>
</dbReference>
<dbReference type="PANTHER" id="PTHR48106">
    <property type="entry name" value="QUINONE OXIDOREDUCTASE PIG3-RELATED"/>
    <property type="match status" value="1"/>
</dbReference>
<dbReference type="RefSeq" id="WP_133847081.1">
    <property type="nucleotide sequence ID" value="NZ_SNXZ01000001.1"/>
</dbReference>
<evidence type="ECO:0000259" key="3">
    <source>
        <dbReference type="SMART" id="SM00829"/>
    </source>
</evidence>
<comment type="caution">
    <text evidence="4">The sequence shown here is derived from an EMBL/GenBank/DDBJ whole genome shotgun (WGS) entry which is preliminary data.</text>
</comment>
<dbReference type="Gene3D" id="3.90.180.10">
    <property type="entry name" value="Medium-chain alcohol dehydrogenases, catalytic domain"/>
    <property type="match status" value="1"/>
</dbReference>
<dbReference type="InterPro" id="IPR020843">
    <property type="entry name" value="ER"/>
</dbReference>
<keyword evidence="2" id="KW-0560">Oxidoreductase</keyword>
<evidence type="ECO:0000256" key="2">
    <source>
        <dbReference type="ARBA" id="ARBA00023002"/>
    </source>
</evidence>
<evidence type="ECO:0000313" key="5">
    <source>
        <dbReference type="Proteomes" id="UP000295444"/>
    </source>
</evidence>
<evidence type="ECO:0000256" key="1">
    <source>
        <dbReference type="ARBA" id="ARBA00022857"/>
    </source>
</evidence>
<dbReference type="InterPro" id="IPR013149">
    <property type="entry name" value="ADH-like_C"/>
</dbReference>
<keyword evidence="5" id="KW-1185">Reference proteome</keyword>
<gene>
    <name evidence="4" type="ORF">EV186_10156</name>
</gene>
<dbReference type="GO" id="GO:0016651">
    <property type="term" value="F:oxidoreductase activity, acting on NAD(P)H"/>
    <property type="evidence" value="ECO:0007669"/>
    <property type="project" value="TreeGrafter"/>
</dbReference>
<accession>A0A4V3D026</accession>
<dbReference type="SMART" id="SM00829">
    <property type="entry name" value="PKS_ER"/>
    <property type="match status" value="1"/>
</dbReference>
<dbReference type="AlphaFoldDB" id="A0A4V3D026"/>